<dbReference type="GO" id="GO:0016832">
    <property type="term" value="F:aldehyde-lyase activity"/>
    <property type="evidence" value="ECO:0007669"/>
    <property type="project" value="TreeGrafter"/>
</dbReference>
<dbReference type="EMBL" id="JAAXPC010000017">
    <property type="protein sequence ID" value="NKY04338.1"/>
    <property type="molecule type" value="Genomic_DNA"/>
</dbReference>
<gene>
    <name evidence="4" type="ORF">HGA05_22480</name>
</gene>
<comment type="caution">
    <text evidence="4">The sequence shown here is derived from an EMBL/GenBank/DDBJ whole genome shotgun (WGS) entry which is preliminary data.</text>
</comment>
<dbReference type="PANTHER" id="PTHR22789">
    <property type="entry name" value="FUCULOSE PHOSPHATE ALDOLASE"/>
    <property type="match status" value="1"/>
</dbReference>
<dbReference type="InterPro" id="IPR001303">
    <property type="entry name" value="Aldolase_II/adducin_N"/>
</dbReference>
<evidence type="ECO:0000256" key="2">
    <source>
        <dbReference type="ARBA" id="ARBA00023239"/>
    </source>
</evidence>
<evidence type="ECO:0000256" key="1">
    <source>
        <dbReference type="ARBA" id="ARBA00022723"/>
    </source>
</evidence>
<dbReference type="GO" id="GO:0046872">
    <property type="term" value="F:metal ion binding"/>
    <property type="evidence" value="ECO:0007669"/>
    <property type="project" value="UniProtKB-KW"/>
</dbReference>
<keyword evidence="1" id="KW-0479">Metal-binding</keyword>
<dbReference type="Pfam" id="PF00596">
    <property type="entry name" value="Aldolase_II"/>
    <property type="match status" value="1"/>
</dbReference>
<reference evidence="4 5" key="1">
    <citation type="submission" date="2020-04" db="EMBL/GenBank/DDBJ databases">
        <title>MicrobeNet Type strains.</title>
        <authorList>
            <person name="Nicholson A.C."/>
        </authorList>
    </citation>
    <scope>NUCLEOTIDE SEQUENCE [LARGE SCALE GENOMIC DNA]</scope>
    <source>
        <strain evidence="4 5">ATCC BAA-14</strain>
    </source>
</reference>
<dbReference type="SUPFAM" id="SSF53639">
    <property type="entry name" value="AraD/HMP-PK domain-like"/>
    <property type="match status" value="1"/>
</dbReference>
<evidence type="ECO:0000259" key="3">
    <source>
        <dbReference type="SMART" id="SM01007"/>
    </source>
</evidence>
<dbReference type="InterPro" id="IPR050197">
    <property type="entry name" value="Aldolase_class_II_sugar_metab"/>
</dbReference>
<dbReference type="Gene3D" id="3.40.225.10">
    <property type="entry name" value="Class II aldolase/adducin N-terminal domain"/>
    <property type="match status" value="1"/>
</dbReference>
<evidence type="ECO:0000313" key="4">
    <source>
        <dbReference type="EMBL" id="NKY04338.1"/>
    </source>
</evidence>
<dbReference type="PANTHER" id="PTHR22789:SF0">
    <property type="entry name" value="3-OXO-TETRONATE 4-PHOSPHATE DECARBOXYLASE-RELATED"/>
    <property type="match status" value="1"/>
</dbReference>
<keyword evidence="2" id="KW-0456">Lyase</keyword>
<accession>A0A846WRP1</accession>
<dbReference type="GO" id="GO:0005829">
    <property type="term" value="C:cytosol"/>
    <property type="evidence" value="ECO:0007669"/>
    <property type="project" value="TreeGrafter"/>
</dbReference>
<dbReference type="RefSeq" id="WP_020173253.1">
    <property type="nucleotide sequence ID" value="NZ_CP073075.1"/>
</dbReference>
<protein>
    <submittedName>
        <fullName evidence="4">Class II aldolase/adducin family protein</fullName>
    </submittedName>
</protein>
<proteinExistence type="predicted"/>
<dbReference type="InterPro" id="IPR036409">
    <property type="entry name" value="Aldolase_II/adducin_N_sf"/>
</dbReference>
<name>A0A846WRP1_9ACTN</name>
<evidence type="ECO:0000313" key="5">
    <source>
        <dbReference type="Proteomes" id="UP000563898"/>
    </source>
</evidence>
<dbReference type="AlphaFoldDB" id="A0A846WRP1"/>
<dbReference type="GO" id="GO:0019323">
    <property type="term" value="P:pentose catabolic process"/>
    <property type="evidence" value="ECO:0007669"/>
    <property type="project" value="TreeGrafter"/>
</dbReference>
<sequence>MTVDTTVLRERVAAMSRHLGERGLFIGTAGNVSARVDGVVAITASGIDLTSADADEVTVVDLDGAVLDGHLSPSSEVDLHLGVYRQPQFAGLSGVVHTHSRFATALSIVCTELPVIHYQQLSLGGSLRVAPFETFGTPELATAVHSALSGRLAALMANHGAVALGNDLAAAADNALLLEWLCEIYWRAHAIGAPRTLNESQQHGVIEHALRIGYGGTKEIG</sequence>
<organism evidence="4 5">
    <name type="scientific">Gordonia polyisoprenivorans</name>
    <dbReference type="NCBI Taxonomy" id="84595"/>
    <lineage>
        <taxon>Bacteria</taxon>
        <taxon>Bacillati</taxon>
        <taxon>Actinomycetota</taxon>
        <taxon>Actinomycetes</taxon>
        <taxon>Mycobacteriales</taxon>
        <taxon>Gordoniaceae</taxon>
        <taxon>Gordonia</taxon>
    </lineage>
</organism>
<dbReference type="SMART" id="SM01007">
    <property type="entry name" value="Aldolase_II"/>
    <property type="match status" value="1"/>
</dbReference>
<feature type="domain" description="Class II aldolase/adducin N-terminal" evidence="3">
    <location>
        <begin position="10"/>
        <end position="186"/>
    </location>
</feature>
<dbReference type="Proteomes" id="UP000563898">
    <property type="component" value="Unassembled WGS sequence"/>
</dbReference>